<feature type="region of interest" description="Disordered" evidence="1">
    <location>
        <begin position="23"/>
        <end position="42"/>
    </location>
</feature>
<evidence type="ECO:0000313" key="2">
    <source>
        <dbReference type="EMBL" id="KAG8068041.1"/>
    </source>
</evidence>
<accession>A0A8J5VQZ0</accession>
<keyword evidence="3" id="KW-1185">Reference proteome</keyword>
<proteinExistence type="predicted"/>
<dbReference type="AlphaFoldDB" id="A0A8J5VQZ0"/>
<evidence type="ECO:0000256" key="1">
    <source>
        <dbReference type="SAM" id="MobiDB-lite"/>
    </source>
</evidence>
<dbReference type="Proteomes" id="UP000729402">
    <property type="component" value="Unassembled WGS sequence"/>
</dbReference>
<protein>
    <submittedName>
        <fullName evidence="2">Uncharacterized protein</fullName>
    </submittedName>
</protein>
<name>A0A8J5VQZ0_ZIZPA</name>
<organism evidence="2 3">
    <name type="scientific">Zizania palustris</name>
    <name type="common">Northern wild rice</name>
    <dbReference type="NCBI Taxonomy" id="103762"/>
    <lineage>
        <taxon>Eukaryota</taxon>
        <taxon>Viridiplantae</taxon>
        <taxon>Streptophyta</taxon>
        <taxon>Embryophyta</taxon>
        <taxon>Tracheophyta</taxon>
        <taxon>Spermatophyta</taxon>
        <taxon>Magnoliopsida</taxon>
        <taxon>Liliopsida</taxon>
        <taxon>Poales</taxon>
        <taxon>Poaceae</taxon>
        <taxon>BOP clade</taxon>
        <taxon>Oryzoideae</taxon>
        <taxon>Oryzeae</taxon>
        <taxon>Zizaniinae</taxon>
        <taxon>Zizania</taxon>
    </lineage>
</organism>
<reference evidence="2" key="1">
    <citation type="journal article" date="2021" name="bioRxiv">
        <title>Whole Genome Assembly and Annotation of Northern Wild Rice, Zizania palustris L., Supports a Whole Genome Duplication in the Zizania Genus.</title>
        <authorList>
            <person name="Haas M."/>
            <person name="Kono T."/>
            <person name="Macchietto M."/>
            <person name="Millas R."/>
            <person name="McGilp L."/>
            <person name="Shao M."/>
            <person name="Duquette J."/>
            <person name="Hirsch C.N."/>
            <person name="Kimball J."/>
        </authorList>
    </citation>
    <scope>NUCLEOTIDE SEQUENCE</scope>
    <source>
        <tissue evidence="2">Fresh leaf tissue</tissue>
    </source>
</reference>
<reference evidence="2" key="2">
    <citation type="submission" date="2021-02" db="EMBL/GenBank/DDBJ databases">
        <authorList>
            <person name="Kimball J.A."/>
            <person name="Haas M.W."/>
            <person name="Macchietto M."/>
            <person name="Kono T."/>
            <person name="Duquette J."/>
            <person name="Shao M."/>
        </authorList>
    </citation>
    <scope>NUCLEOTIDE SEQUENCE</scope>
    <source>
        <tissue evidence="2">Fresh leaf tissue</tissue>
    </source>
</reference>
<sequence>MVFREVHCGEQTATACAAGRKRSIMTPPSPRAPAVSTTRRAPTSLSSHAAAVHGEAAVRQGERVREPRLLPHGRRDRDDRLLLPLGLVPRHGRPRAAGSDALGVTRAVLPSERHAASRRASGLPVPDCTPVQSAPAPPPWRRTDRSGAARLMRLFASAMTSDTSGRRLLLPPSFHHLQATLLQSQCH</sequence>
<feature type="region of interest" description="Disordered" evidence="1">
    <location>
        <begin position="113"/>
        <end position="143"/>
    </location>
</feature>
<evidence type="ECO:0000313" key="3">
    <source>
        <dbReference type="Proteomes" id="UP000729402"/>
    </source>
</evidence>
<dbReference type="EMBL" id="JAAALK010000284">
    <property type="protein sequence ID" value="KAG8068041.1"/>
    <property type="molecule type" value="Genomic_DNA"/>
</dbReference>
<comment type="caution">
    <text evidence="2">The sequence shown here is derived from an EMBL/GenBank/DDBJ whole genome shotgun (WGS) entry which is preliminary data.</text>
</comment>
<gene>
    <name evidence="2" type="ORF">GUJ93_ZPchr0005g15142</name>
</gene>